<gene>
    <name evidence="2" type="ORF">LCGC14_2278650</name>
</gene>
<sequence>MIITKIKLKNFISHNDTEIEFPYGVSILMGENGSGKSSIIDAIYYSICGEQVRGDTINDLIKEGKNSARVILNFQHGGIEYEVSRDRERER</sequence>
<dbReference type="AlphaFoldDB" id="A0A0F9CV28"/>
<comment type="caution">
    <text evidence="2">The sequence shown here is derived from an EMBL/GenBank/DDBJ whole genome shotgun (WGS) entry which is preliminary data.</text>
</comment>
<evidence type="ECO:0000313" key="2">
    <source>
        <dbReference type="EMBL" id="KKL53119.1"/>
    </source>
</evidence>
<reference evidence="2" key="1">
    <citation type="journal article" date="2015" name="Nature">
        <title>Complex archaea that bridge the gap between prokaryotes and eukaryotes.</title>
        <authorList>
            <person name="Spang A."/>
            <person name="Saw J.H."/>
            <person name="Jorgensen S.L."/>
            <person name="Zaremba-Niedzwiedzka K."/>
            <person name="Martijn J."/>
            <person name="Lind A.E."/>
            <person name="van Eijk R."/>
            <person name="Schleper C."/>
            <person name="Guy L."/>
            <person name="Ettema T.J."/>
        </authorList>
    </citation>
    <scope>NUCLEOTIDE SEQUENCE</scope>
</reference>
<dbReference type="GO" id="GO:0016887">
    <property type="term" value="F:ATP hydrolysis activity"/>
    <property type="evidence" value="ECO:0007669"/>
    <property type="project" value="InterPro"/>
</dbReference>
<proteinExistence type="predicted"/>
<dbReference type="Pfam" id="PF13476">
    <property type="entry name" value="AAA_23"/>
    <property type="match status" value="1"/>
</dbReference>
<dbReference type="SUPFAM" id="SSF52540">
    <property type="entry name" value="P-loop containing nucleoside triphosphate hydrolases"/>
    <property type="match status" value="1"/>
</dbReference>
<feature type="non-terminal residue" evidence="2">
    <location>
        <position position="91"/>
    </location>
</feature>
<dbReference type="PANTHER" id="PTHR32114">
    <property type="entry name" value="ABC TRANSPORTER ABCH.3"/>
    <property type="match status" value="1"/>
</dbReference>
<feature type="domain" description="Rad50/SbcC-type AAA" evidence="1">
    <location>
        <begin position="5"/>
        <end position="89"/>
    </location>
</feature>
<dbReference type="InterPro" id="IPR038729">
    <property type="entry name" value="Rad50/SbcC_AAA"/>
</dbReference>
<dbReference type="EMBL" id="LAZR01031650">
    <property type="protein sequence ID" value="KKL53119.1"/>
    <property type="molecule type" value="Genomic_DNA"/>
</dbReference>
<dbReference type="InterPro" id="IPR027417">
    <property type="entry name" value="P-loop_NTPase"/>
</dbReference>
<accession>A0A0F9CV28</accession>
<name>A0A0F9CV28_9ZZZZ</name>
<organism evidence="2">
    <name type="scientific">marine sediment metagenome</name>
    <dbReference type="NCBI Taxonomy" id="412755"/>
    <lineage>
        <taxon>unclassified sequences</taxon>
        <taxon>metagenomes</taxon>
        <taxon>ecological metagenomes</taxon>
    </lineage>
</organism>
<dbReference type="PANTHER" id="PTHR32114:SF2">
    <property type="entry name" value="ABC TRANSPORTER ABCH.3"/>
    <property type="match status" value="1"/>
</dbReference>
<dbReference type="GO" id="GO:0006302">
    <property type="term" value="P:double-strand break repair"/>
    <property type="evidence" value="ECO:0007669"/>
    <property type="project" value="InterPro"/>
</dbReference>
<evidence type="ECO:0000259" key="1">
    <source>
        <dbReference type="Pfam" id="PF13476"/>
    </source>
</evidence>
<dbReference type="Gene3D" id="3.40.50.300">
    <property type="entry name" value="P-loop containing nucleotide triphosphate hydrolases"/>
    <property type="match status" value="1"/>
</dbReference>
<protein>
    <recommendedName>
        <fullName evidence="1">Rad50/SbcC-type AAA domain-containing protein</fullName>
    </recommendedName>
</protein>